<organism evidence="1 2">
    <name type="scientific">Rhizopus delemar</name>
    <dbReference type="NCBI Taxonomy" id="936053"/>
    <lineage>
        <taxon>Eukaryota</taxon>
        <taxon>Fungi</taxon>
        <taxon>Fungi incertae sedis</taxon>
        <taxon>Mucoromycota</taxon>
        <taxon>Mucoromycotina</taxon>
        <taxon>Mucoromycetes</taxon>
        <taxon>Mucorales</taxon>
        <taxon>Mucorineae</taxon>
        <taxon>Rhizopodaceae</taxon>
        <taxon>Rhizopus</taxon>
    </lineage>
</organism>
<comment type="caution">
    <text evidence="1">The sequence shown here is derived from an EMBL/GenBank/DDBJ whole genome shotgun (WGS) entry which is preliminary data.</text>
</comment>
<evidence type="ECO:0000313" key="2">
    <source>
        <dbReference type="Proteomes" id="UP000740926"/>
    </source>
</evidence>
<accession>A0A9P6YXW1</accession>
<reference evidence="1 2" key="1">
    <citation type="journal article" date="2020" name="Microb. Genom.">
        <title>Genetic diversity of clinical and environmental Mucorales isolates obtained from an investigation of mucormycosis cases among solid organ transplant recipients.</title>
        <authorList>
            <person name="Nguyen M.H."/>
            <person name="Kaul D."/>
            <person name="Muto C."/>
            <person name="Cheng S.J."/>
            <person name="Richter R.A."/>
            <person name="Bruno V.M."/>
            <person name="Liu G."/>
            <person name="Beyhan S."/>
            <person name="Sundermann A.J."/>
            <person name="Mounaud S."/>
            <person name="Pasculle A.W."/>
            <person name="Nierman W.C."/>
            <person name="Driscoll E."/>
            <person name="Cumbie R."/>
            <person name="Clancy C.J."/>
            <person name="Dupont C.L."/>
        </authorList>
    </citation>
    <scope>NUCLEOTIDE SEQUENCE [LARGE SCALE GENOMIC DNA]</scope>
    <source>
        <strain evidence="1 2">GL24</strain>
    </source>
</reference>
<dbReference type="Proteomes" id="UP000740926">
    <property type="component" value="Unassembled WGS sequence"/>
</dbReference>
<protein>
    <submittedName>
        <fullName evidence="1">Uncharacterized protein</fullName>
    </submittedName>
</protein>
<dbReference type="EMBL" id="JAANIU010001636">
    <property type="protein sequence ID" value="KAG1566740.1"/>
    <property type="molecule type" value="Genomic_DNA"/>
</dbReference>
<evidence type="ECO:0000313" key="1">
    <source>
        <dbReference type="EMBL" id="KAG1566740.1"/>
    </source>
</evidence>
<name>A0A9P6YXW1_9FUNG</name>
<gene>
    <name evidence="1" type="ORF">G6F50_008865</name>
</gene>
<sequence>MIVFWPLSWVVIITNEDSLSSTSAGIMGTTGTLASDYCILPIKSRIDGIGWNEQYRERLEEFVNIIHTTIMHVCSLSKFIFLCALQDDASFDIASYDNKEFFSEVWSFLISYRRGRVCEATARRHTLIGQYKDTSIILLMKGPNSNMLNNHLQ</sequence>
<keyword evidence="2" id="KW-1185">Reference proteome</keyword>
<proteinExistence type="predicted"/>
<dbReference type="AlphaFoldDB" id="A0A9P6YXW1"/>